<dbReference type="PANTHER" id="PTHR45832:SF22">
    <property type="entry name" value="SERINE_THREONINE-PROTEIN KINASE SAMKA-RELATED"/>
    <property type="match status" value="1"/>
</dbReference>
<dbReference type="AlphaFoldDB" id="A0A3N4LVC9"/>
<dbReference type="Gene3D" id="3.90.810.10">
    <property type="entry name" value="CRIB domain"/>
    <property type="match status" value="1"/>
</dbReference>
<dbReference type="InterPro" id="IPR001849">
    <property type="entry name" value="PH_domain"/>
</dbReference>
<keyword evidence="8" id="KW-0067">ATP-binding</keyword>
<evidence type="ECO:0000313" key="16">
    <source>
        <dbReference type="Proteomes" id="UP000267821"/>
    </source>
</evidence>
<keyword evidence="5" id="KW-0808">Transferase</keyword>
<dbReference type="InterPro" id="IPR011993">
    <property type="entry name" value="PH-like_dom_sf"/>
</dbReference>
<keyword evidence="6" id="KW-0547">Nucleotide-binding</keyword>
<evidence type="ECO:0000256" key="11">
    <source>
        <dbReference type="SAM" id="MobiDB-lite"/>
    </source>
</evidence>
<dbReference type="Proteomes" id="UP000267821">
    <property type="component" value="Unassembled WGS sequence"/>
</dbReference>
<sequence length="778" mass="86594">MSSMSISSPSSYNSPQSLLPPGGSLSAGGDKKVKTGWASVKEDGLKSFLWTKKYLILREYALDFNKTETATASSLSIPLRDIISVNRVDTKPYCFEIVRSPNASSGASISSMANDSSRRIVLVSVKTDAELYSWIDEVYQRCPSMGGVSNPTNFTHKVHVGFDPVSGGFTGLPDEWEKLLTASAITREDYAKNPQAVIEVLEFYSDIRKQEQQPFSSMVPTPPESSSAQSKQLGMGLQTLPQSDRQLPSSSSQYESPRNQERREIEQMERDAYRDREYEKNQREQQLQKEKQEREKADRERAEREREREKEREQRQRELERQEQQRREDEYYNNGEDYGERQRIDQTPIMMAGGGGGGGGASLSSKGHNPMRTAPSAPKNPVKQHTRAAPAPPSPANSRIPQPTPRAQQPAAPQRTEPKRAPSPQRAAPAPPSKQQASRAPKPTQANANVEPLVVKKETKKEPRLSNMGEAQVMEKLRSVVSPGDPNASYTKIKKVGQGASGSVYVAKVNSGATQSPAYTMLSKERGAPITRVAIKQMDLAHQPRKELIVNEILVMKESTHPNIVNFLDAFLRGSSELWVVMEYMEGGALTDVIDNNTLEEDQIATICYETCKGLEHLHAQNIIHRDIKSDNVLLDGMGHVKITDFGFCAKLTEQKSKRATMVGTPYWMAPEVVKQKEYGSKVDIWSLGIMAIEMIESEPPYLNEEPLKALYLIATHGTPTLKKPDKLSKELKGFLAVCLCVDVKSRATAEELLKHEFLRKGCPLGSLAQLLTFKSKS</sequence>
<evidence type="ECO:0000256" key="10">
    <source>
        <dbReference type="ARBA" id="ARBA00048679"/>
    </source>
</evidence>
<dbReference type="PROSITE" id="PS50003">
    <property type="entry name" value="PH_DOMAIN"/>
    <property type="match status" value="1"/>
</dbReference>
<dbReference type="CDD" id="cd13279">
    <property type="entry name" value="PH_Cla4_Ste20"/>
    <property type="match status" value="1"/>
</dbReference>
<feature type="compositionally biased region" description="Low complexity" evidence="11">
    <location>
        <begin position="405"/>
        <end position="415"/>
    </location>
</feature>
<keyword evidence="7 15" id="KW-0418">Kinase</keyword>
<evidence type="ECO:0000256" key="7">
    <source>
        <dbReference type="ARBA" id="ARBA00022777"/>
    </source>
</evidence>
<dbReference type="EMBL" id="ML121533">
    <property type="protein sequence ID" value="RPB26853.1"/>
    <property type="molecule type" value="Genomic_DNA"/>
</dbReference>
<dbReference type="GO" id="GO:2000910">
    <property type="term" value="P:negative regulation of sterol import"/>
    <property type="evidence" value="ECO:0007669"/>
    <property type="project" value="UniProtKB-ARBA"/>
</dbReference>
<dbReference type="FunFam" id="1.10.510.10:FF:000139">
    <property type="entry name" value="Non-specific serine/threonine protein kinase"/>
    <property type="match status" value="1"/>
</dbReference>
<feature type="compositionally biased region" description="Polar residues" evidence="11">
    <location>
        <begin position="212"/>
        <end position="232"/>
    </location>
</feature>
<feature type="compositionally biased region" description="Basic and acidic residues" evidence="11">
    <location>
        <begin position="258"/>
        <end position="330"/>
    </location>
</feature>
<evidence type="ECO:0000313" key="15">
    <source>
        <dbReference type="EMBL" id="RPB26853.1"/>
    </source>
</evidence>
<dbReference type="CDD" id="cd06614">
    <property type="entry name" value="STKc_PAK"/>
    <property type="match status" value="1"/>
</dbReference>
<evidence type="ECO:0000256" key="2">
    <source>
        <dbReference type="ARBA" id="ARBA00012513"/>
    </source>
</evidence>
<keyword evidence="4" id="KW-0723">Serine/threonine-protein kinase</keyword>
<dbReference type="Pfam" id="PF00786">
    <property type="entry name" value="PBD"/>
    <property type="match status" value="1"/>
</dbReference>
<evidence type="ECO:0000256" key="5">
    <source>
        <dbReference type="ARBA" id="ARBA00022679"/>
    </source>
</evidence>
<dbReference type="Gene3D" id="2.30.29.30">
    <property type="entry name" value="Pleckstrin-homology domain (PH domain)/Phosphotyrosine-binding domain (PTB)"/>
    <property type="match status" value="1"/>
</dbReference>
<dbReference type="InterPro" id="IPR011009">
    <property type="entry name" value="Kinase-like_dom_sf"/>
</dbReference>
<dbReference type="STRING" id="1051890.A0A3N4LVC9"/>
<keyword evidence="16" id="KW-1185">Reference proteome</keyword>
<evidence type="ECO:0000259" key="13">
    <source>
        <dbReference type="PROSITE" id="PS50011"/>
    </source>
</evidence>
<dbReference type="InterPro" id="IPR051931">
    <property type="entry name" value="PAK3-like"/>
</dbReference>
<dbReference type="InterPro" id="IPR000719">
    <property type="entry name" value="Prot_kinase_dom"/>
</dbReference>
<dbReference type="Gene3D" id="3.30.200.20">
    <property type="entry name" value="Phosphorylase Kinase, domain 1"/>
    <property type="match status" value="1"/>
</dbReference>
<dbReference type="EC" id="2.7.11.1" evidence="2"/>
<feature type="domain" description="CRIB" evidence="14">
    <location>
        <begin position="148"/>
        <end position="161"/>
    </location>
</feature>
<dbReference type="FunFam" id="3.30.200.20:FF:000705">
    <property type="entry name" value="Non-specific serine/threonine protein kinase"/>
    <property type="match status" value="1"/>
</dbReference>
<dbReference type="FunFam" id="3.90.810.10:FF:000005">
    <property type="entry name" value="Non-specific serine/threonine protein kinase"/>
    <property type="match status" value="1"/>
</dbReference>
<feature type="domain" description="Protein kinase" evidence="13">
    <location>
        <begin position="490"/>
        <end position="759"/>
    </location>
</feature>
<dbReference type="GO" id="GO:0005524">
    <property type="term" value="F:ATP binding"/>
    <property type="evidence" value="ECO:0007669"/>
    <property type="project" value="UniProtKB-KW"/>
</dbReference>
<dbReference type="PANTHER" id="PTHR45832">
    <property type="entry name" value="SERINE/THREONINE-PROTEIN KINASE SAMKA-RELATED-RELATED"/>
    <property type="match status" value="1"/>
</dbReference>
<evidence type="ECO:0000256" key="9">
    <source>
        <dbReference type="ARBA" id="ARBA00047899"/>
    </source>
</evidence>
<feature type="region of interest" description="Disordered" evidence="11">
    <location>
        <begin position="212"/>
        <end position="463"/>
    </location>
</feature>
<dbReference type="Pfam" id="PF00069">
    <property type="entry name" value="Pkinase"/>
    <property type="match status" value="1"/>
</dbReference>
<name>A0A3N4LVC9_9PEZI</name>
<accession>A0A3N4LVC9</accession>
<comment type="catalytic activity">
    <reaction evidence="10">
        <text>L-seryl-[protein] + ATP = O-phospho-L-seryl-[protein] + ADP + H(+)</text>
        <dbReference type="Rhea" id="RHEA:17989"/>
        <dbReference type="Rhea" id="RHEA-COMP:9863"/>
        <dbReference type="Rhea" id="RHEA-COMP:11604"/>
        <dbReference type="ChEBI" id="CHEBI:15378"/>
        <dbReference type="ChEBI" id="CHEBI:29999"/>
        <dbReference type="ChEBI" id="CHEBI:30616"/>
        <dbReference type="ChEBI" id="CHEBI:83421"/>
        <dbReference type="ChEBI" id="CHEBI:456216"/>
        <dbReference type="EC" id="2.7.11.1"/>
    </reaction>
</comment>
<dbReference type="InterPro" id="IPR008271">
    <property type="entry name" value="Ser/Thr_kinase_AS"/>
</dbReference>
<dbReference type="SUPFAM" id="SSF56112">
    <property type="entry name" value="Protein kinase-like (PK-like)"/>
    <property type="match status" value="1"/>
</dbReference>
<dbReference type="GO" id="GO:0004674">
    <property type="term" value="F:protein serine/threonine kinase activity"/>
    <property type="evidence" value="ECO:0007669"/>
    <property type="project" value="UniProtKB-KW"/>
</dbReference>
<dbReference type="SUPFAM" id="SSF50729">
    <property type="entry name" value="PH domain-like"/>
    <property type="match status" value="1"/>
</dbReference>
<evidence type="ECO:0000259" key="12">
    <source>
        <dbReference type="PROSITE" id="PS50003"/>
    </source>
</evidence>
<feature type="compositionally biased region" description="Gly residues" evidence="11">
    <location>
        <begin position="352"/>
        <end position="361"/>
    </location>
</feature>
<comment type="similarity">
    <text evidence="1">Belongs to the protein kinase superfamily. STE Ser/Thr protein kinase family. STE20 subfamily.</text>
</comment>
<dbReference type="Gene3D" id="1.10.510.10">
    <property type="entry name" value="Transferase(Phosphotransferase) domain 1"/>
    <property type="match status" value="1"/>
</dbReference>
<feature type="compositionally biased region" description="Polar residues" evidence="11">
    <location>
        <begin position="239"/>
        <end position="257"/>
    </location>
</feature>
<dbReference type="SMART" id="SM00220">
    <property type="entry name" value="S_TKc"/>
    <property type="match status" value="1"/>
</dbReference>
<feature type="domain" description="PH" evidence="12">
    <location>
        <begin position="31"/>
        <end position="143"/>
    </location>
</feature>
<dbReference type="InterPro" id="IPR033923">
    <property type="entry name" value="PAK_BD"/>
</dbReference>
<feature type="compositionally biased region" description="Low complexity" evidence="11">
    <location>
        <begin position="422"/>
        <end position="441"/>
    </location>
</feature>
<keyword evidence="3" id="KW-0589">Pheromone response</keyword>
<dbReference type="SMART" id="SM00233">
    <property type="entry name" value="PH"/>
    <property type="match status" value="1"/>
</dbReference>
<dbReference type="GO" id="GO:0000122">
    <property type="term" value="P:negative regulation of transcription by RNA polymerase II"/>
    <property type="evidence" value="ECO:0007669"/>
    <property type="project" value="UniProtKB-ARBA"/>
</dbReference>
<comment type="catalytic activity">
    <reaction evidence="9">
        <text>L-threonyl-[protein] + ATP = O-phospho-L-threonyl-[protein] + ADP + H(+)</text>
        <dbReference type="Rhea" id="RHEA:46608"/>
        <dbReference type="Rhea" id="RHEA-COMP:11060"/>
        <dbReference type="Rhea" id="RHEA-COMP:11605"/>
        <dbReference type="ChEBI" id="CHEBI:15378"/>
        <dbReference type="ChEBI" id="CHEBI:30013"/>
        <dbReference type="ChEBI" id="CHEBI:30616"/>
        <dbReference type="ChEBI" id="CHEBI:61977"/>
        <dbReference type="ChEBI" id="CHEBI:456216"/>
        <dbReference type="EC" id="2.7.11.1"/>
    </reaction>
</comment>
<protein>
    <recommendedName>
        <fullName evidence="2">non-specific serine/threonine protein kinase</fullName>
        <ecNumber evidence="2">2.7.11.1</ecNumber>
    </recommendedName>
</protein>
<dbReference type="InterPro" id="IPR000095">
    <property type="entry name" value="CRIB_dom"/>
</dbReference>
<dbReference type="PROSITE" id="PS50108">
    <property type="entry name" value="CRIB"/>
    <property type="match status" value="1"/>
</dbReference>
<dbReference type="OrthoDB" id="248923at2759"/>
<dbReference type="GO" id="GO:0019236">
    <property type="term" value="P:response to pheromone"/>
    <property type="evidence" value="ECO:0007669"/>
    <property type="project" value="UniProtKB-KW"/>
</dbReference>
<dbReference type="PROSITE" id="PS00108">
    <property type="entry name" value="PROTEIN_KINASE_ST"/>
    <property type="match status" value="1"/>
</dbReference>
<dbReference type="CDD" id="cd01093">
    <property type="entry name" value="CRIB_PAK_like"/>
    <property type="match status" value="1"/>
</dbReference>
<reference evidence="15 16" key="1">
    <citation type="journal article" date="2018" name="Nat. Ecol. Evol.">
        <title>Pezizomycetes genomes reveal the molecular basis of ectomycorrhizal truffle lifestyle.</title>
        <authorList>
            <person name="Murat C."/>
            <person name="Payen T."/>
            <person name="Noel B."/>
            <person name="Kuo A."/>
            <person name="Morin E."/>
            <person name="Chen J."/>
            <person name="Kohler A."/>
            <person name="Krizsan K."/>
            <person name="Balestrini R."/>
            <person name="Da Silva C."/>
            <person name="Montanini B."/>
            <person name="Hainaut M."/>
            <person name="Levati E."/>
            <person name="Barry K.W."/>
            <person name="Belfiori B."/>
            <person name="Cichocki N."/>
            <person name="Clum A."/>
            <person name="Dockter R.B."/>
            <person name="Fauchery L."/>
            <person name="Guy J."/>
            <person name="Iotti M."/>
            <person name="Le Tacon F."/>
            <person name="Lindquist E.A."/>
            <person name="Lipzen A."/>
            <person name="Malagnac F."/>
            <person name="Mello A."/>
            <person name="Molinier V."/>
            <person name="Miyauchi S."/>
            <person name="Poulain J."/>
            <person name="Riccioni C."/>
            <person name="Rubini A."/>
            <person name="Sitrit Y."/>
            <person name="Splivallo R."/>
            <person name="Traeger S."/>
            <person name="Wang M."/>
            <person name="Zifcakova L."/>
            <person name="Wipf D."/>
            <person name="Zambonelli A."/>
            <person name="Paolocci F."/>
            <person name="Nowrousian M."/>
            <person name="Ottonello S."/>
            <person name="Baldrian P."/>
            <person name="Spatafora J.W."/>
            <person name="Henrissat B."/>
            <person name="Nagy L.G."/>
            <person name="Aury J.M."/>
            <person name="Wincker P."/>
            <person name="Grigoriev I.V."/>
            <person name="Bonfante P."/>
            <person name="Martin F.M."/>
        </authorList>
    </citation>
    <scope>NUCLEOTIDE SEQUENCE [LARGE SCALE GENOMIC DNA]</scope>
    <source>
        <strain evidence="15 16">ATCC MYA-4762</strain>
    </source>
</reference>
<dbReference type="InterPro" id="IPR036936">
    <property type="entry name" value="CRIB_dom_sf"/>
</dbReference>
<dbReference type="GO" id="GO:0010629">
    <property type="term" value="P:negative regulation of gene expression"/>
    <property type="evidence" value="ECO:0007669"/>
    <property type="project" value="UniProtKB-ARBA"/>
</dbReference>
<dbReference type="GO" id="GO:0005634">
    <property type="term" value="C:nucleus"/>
    <property type="evidence" value="ECO:0007669"/>
    <property type="project" value="UniProtKB-ARBA"/>
</dbReference>
<dbReference type="PROSITE" id="PS50011">
    <property type="entry name" value="PROTEIN_KINASE_DOM"/>
    <property type="match status" value="1"/>
</dbReference>
<gene>
    <name evidence="15" type="ORF">L211DRAFT_856186</name>
</gene>
<dbReference type="FunFam" id="2.30.29.30:FF:000356">
    <property type="entry name" value="Non-specific serine/threonine protein kinase"/>
    <property type="match status" value="1"/>
</dbReference>
<evidence type="ECO:0000256" key="3">
    <source>
        <dbReference type="ARBA" id="ARBA00022507"/>
    </source>
</evidence>
<evidence type="ECO:0000259" key="14">
    <source>
        <dbReference type="PROSITE" id="PS50108"/>
    </source>
</evidence>
<organism evidence="15 16">
    <name type="scientific">Terfezia boudieri ATCC MYA-4762</name>
    <dbReference type="NCBI Taxonomy" id="1051890"/>
    <lineage>
        <taxon>Eukaryota</taxon>
        <taxon>Fungi</taxon>
        <taxon>Dikarya</taxon>
        <taxon>Ascomycota</taxon>
        <taxon>Pezizomycotina</taxon>
        <taxon>Pezizomycetes</taxon>
        <taxon>Pezizales</taxon>
        <taxon>Pezizaceae</taxon>
        <taxon>Terfezia</taxon>
    </lineage>
</organism>
<dbReference type="InParanoid" id="A0A3N4LVC9"/>
<evidence type="ECO:0000256" key="1">
    <source>
        <dbReference type="ARBA" id="ARBA00008874"/>
    </source>
</evidence>
<dbReference type="GO" id="GO:0106310">
    <property type="term" value="F:protein serine kinase activity"/>
    <property type="evidence" value="ECO:0007669"/>
    <property type="project" value="RHEA"/>
</dbReference>
<dbReference type="FunCoup" id="A0A3N4LVC9">
    <property type="interactions" value="270"/>
</dbReference>
<evidence type="ECO:0000256" key="8">
    <source>
        <dbReference type="ARBA" id="ARBA00022840"/>
    </source>
</evidence>
<dbReference type="GO" id="GO:0035376">
    <property type="term" value="P:sterol import"/>
    <property type="evidence" value="ECO:0007669"/>
    <property type="project" value="UniProtKB-ARBA"/>
</dbReference>
<evidence type="ECO:0000256" key="6">
    <source>
        <dbReference type="ARBA" id="ARBA00022741"/>
    </source>
</evidence>
<evidence type="ECO:0000256" key="4">
    <source>
        <dbReference type="ARBA" id="ARBA00022527"/>
    </source>
</evidence>
<feature type="region of interest" description="Disordered" evidence="11">
    <location>
        <begin position="1"/>
        <end position="27"/>
    </location>
</feature>
<proteinExistence type="inferred from homology"/>
<dbReference type="SMART" id="SM00285">
    <property type="entry name" value="PBD"/>
    <property type="match status" value="1"/>
</dbReference>
<feature type="compositionally biased region" description="Basic and acidic residues" evidence="11">
    <location>
        <begin position="454"/>
        <end position="463"/>
    </location>
</feature>